<evidence type="ECO:0000259" key="4">
    <source>
        <dbReference type="Pfam" id="PF00931"/>
    </source>
</evidence>
<dbReference type="GO" id="GO:0006952">
    <property type="term" value="P:defense response"/>
    <property type="evidence" value="ECO:0007669"/>
    <property type="project" value="UniProtKB-KW"/>
</dbReference>
<gene>
    <name evidence="7" type="ORF">LUZ62_075351</name>
</gene>
<dbReference type="InterPro" id="IPR032675">
    <property type="entry name" value="LRR_dom_sf"/>
</dbReference>
<organism evidence="7 8">
    <name type="scientific">Rhynchospora pubera</name>
    <dbReference type="NCBI Taxonomy" id="906938"/>
    <lineage>
        <taxon>Eukaryota</taxon>
        <taxon>Viridiplantae</taxon>
        <taxon>Streptophyta</taxon>
        <taxon>Embryophyta</taxon>
        <taxon>Tracheophyta</taxon>
        <taxon>Spermatophyta</taxon>
        <taxon>Magnoliopsida</taxon>
        <taxon>Liliopsida</taxon>
        <taxon>Poales</taxon>
        <taxon>Cyperaceae</taxon>
        <taxon>Cyperoideae</taxon>
        <taxon>Rhynchosporeae</taxon>
        <taxon>Rhynchospora</taxon>
    </lineage>
</organism>
<dbReference type="Pfam" id="PF00931">
    <property type="entry name" value="NB-ARC"/>
    <property type="match status" value="1"/>
</dbReference>
<dbReference type="InterPro" id="IPR056789">
    <property type="entry name" value="LRR_R13L1-DRL21"/>
</dbReference>
<dbReference type="InterPro" id="IPR058922">
    <property type="entry name" value="WHD_DRP"/>
</dbReference>
<feature type="domain" description="R13L1/DRL21-like LRR repeat region" evidence="6">
    <location>
        <begin position="497"/>
        <end position="622"/>
    </location>
</feature>
<dbReference type="InterPro" id="IPR002182">
    <property type="entry name" value="NB-ARC"/>
</dbReference>
<protein>
    <submittedName>
        <fullName evidence="7">Disease resistance protein RGA2</fullName>
    </submittedName>
</protein>
<dbReference type="EMBL" id="JAMFTS010000004">
    <property type="protein sequence ID" value="KAJ4764976.1"/>
    <property type="molecule type" value="Genomic_DNA"/>
</dbReference>
<dbReference type="Gene3D" id="3.80.10.10">
    <property type="entry name" value="Ribonuclease Inhibitor"/>
    <property type="match status" value="2"/>
</dbReference>
<evidence type="ECO:0000313" key="7">
    <source>
        <dbReference type="EMBL" id="KAJ4764976.1"/>
    </source>
</evidence>
<evidence type="ECO:0000256" key="2">
    <source>
        <dbReference type="ARBA" id="ARBA00022737"/>
    </source>
</evidence>
<feature type="domain" description="Disease resistance protein winged helix" evidence="5">
    <location>
        <begin position="234"/>
        <end position="301"/>
    </location>
</feature>
<keyword evidence="3" id="KW-0611">Plant defense</keyword>
<evidence type="ECO:0000313" key="8">
    <source>
        <dbReference type="Proteomes" id="UP001140206"/>
    </source>
</evidence>
<dbReference type="Gene3D" id="1.10.10.10">
    <property type="entry name" value="Winged helix-like DNA-binding domain superfamily/Winged helix DNA-binding domain"/>
    <property type="match status" value="1"/>
</dbReference>
<dbReference type="Proteomes" id="UP001140206">
    <property type="component" value="Chromosome 4"/>
</dbReference>
<dbReference type="InterPro" id="IPR042197">
    <property type="entry name" value="Apaf_helical"/>
</dbReference>
<dbReference type="PANTHER" id="PTHR36766:SF40">
    <property type="entry name" value="DISEASE RESISTANCE PROTEIN RGA3"/>
    <property type="match status" value="1"/>
</dbReference>
<dbReference type="SUPFAM" id="SSF52058">
    <property type="entry name" value="L domain-like"/>
    <property type="match status" value="2"/>
</dbReference>
<proteinExistence type="predicted"/>
<evidence type="ECO:0000259" key="6">
    <source>
        <dbReference type="Pfam" id="PF25019"/>
    </source>
</evidence>
<feature type="domain" description="NB-ARC" evidence="4">
    <location>
        <begin position="1"/>
        <end position="147"/>
    </location>
</feature>
<comment type="caution">
    <text evidence="7">The sequence shown here is derived from an EMBL/GenBank/DDBJ whole genome shotgun (WGS) entry which is preliminary data.</text>
</comment>
<accession>A0AAV8DC79</accession>
<keyword evidence="1" id="KW-0433">Leucine-rich repeat</keyword>
<evidence type="ECO:0000259" key="5">
    <source>
        <dbReference type="Pfam" id="PF23559"/>
    </source>
</evidence>
<dbReference type="PRINTS" id="PR00364">
    <property type="entry name" value="DISEASERSIST"/>
</dbReference>
<dbReference type="PANTHER" id="PTHR36766">
    <property type="entry name" value="PLANT BROAD-SPECTRUM MILDEW RESISTANCE PROTEIN RPW8"/>
    <property type="match status" value="1"/>
</dbReference>
<dbReference type="Gene3D" id="3.40.50.300">
    <property type="entry name" value="P-loop containing nucleotide triphosphate hydrolases"/>
    <property type="match status" value="1"/>
</dbReference>
<dbReference type="GO" id="GO:0043531">
    <property type="term" value="F:ADP binding"/>
    <property type="evidence" value="ECO:0007669"/>
    <property type="project" value="InterPro"/>
</dbReference>
<dbReference type="InterPro" id="IPR027417">
    <property type="entry name" value="P-loop_NTPase"/>
</dbReference>
<dbReference type="AlphaFoldDB" id="A0AAV8DC79"/>
<dbReference type="Gene3D" id="1.10.8.430">
    <property type="entry name" value="Helical domain of apoptotic protease-activating factors"/>
    <property type="match status" value="1"/>
</dbReference>
<reference evidence="7" key="1">
    <citation type="submission" date="2022-08" db="EMBL/GenBank/DDBJ databases">
        <authorList>
            <person name="Marques A."/>
        </authorList>
    </citation>
    <scope>NUCLEOTIDE SEQUENCE</scope>
    <source>
        <strain evidence="7">RhyPub2mFocal</strain>
        <tissue evidence="7">Leaves</tissue>
    </source>
</reference>
<name>A0AAV8DC79_9POAL</name>
<dbReference type="InterPro" id="IPR036388">
    <property type="entry name" value="WH-like_DNA-bd_sf"/>
</dbReference>
<dbReference type="Pfam" id="PF23559">
    <property type="entry name" value="WHD_DRP"/>
    <property type="match status" value="1"/>
</dbReference>
<dbReference type="Pfam" id="PF25019">
    <property type="entry name" value="LRR_R13L1-DRL21"/>
    <property type="match status" value="1"/>
</dbReference>
<keyword evidence="8" id="KW-1185">Reference proteome</keyword>
<dbReference type="SUPFAM" id="SSF52540">
    <property type="entry name" value="P-loop containing nucleoside triphosphate hydrolases"/>
    <property type="match status" value="1"/>
</dbReference>
<keyword evidence="2" id="KW-0677">Repeat</keyword>
<evidence type="ECO:0000256" key="1">
    <source>
        <dbReference type="ARBA" id="ARBA00022614"/>
    </source>
</evidence>
<evidence type="ECO:0000256" key="3">
    <source>
        <dbReference type="ARBA" id="ARBA00022821"/>
    </source>
</evidence>
<sequence>MGKTTLARLVYNDAELRGQFNLILWVCVSTRFDVVRIKKDIIQAMNREQILPETLHGLQATLKDQLSQKRFFLVLDDVWNADDKLQWEKLMAPLKFGEKGSKILVTTRMKSVAEMVAKVIENKIEVLNLNGLEVEDYRQLFNRHAFAGSNPELHEDLKIIGGDIAKKLGGCPLAAKVLGGHLNQNKQEYYWDKILKEDIRVNADTSEHGFKAILRLSCQNLPTNLQRCFKFCSIFPEDYAFEKDELIYMWIGLGLLPDKNPRLEDIGREYIDYLLRKSFFDIKESNGSTPCIVMHDLLHDLGRSLSIEECFTIGDGLDSNINFPEMIRHLYISADAKDYSLFTRIAQLKKLRTLIIVFKGGDPDENHVPLLAEILTKLKSLRVLSLTASFSCKLPDVIGSLIHLRHLSIQLFTHDSKLDWFPEAVYELYNLRVLRFLGGSGGDFKETNVEGLTNLLNLRHLDVPTIIKDRIPHIGKLASLQGSINFHIQSIDGYKVTELKNLTGIRELSISQLEKVGCSESEAREVNLFKKENLRSLNLVWSMDPTRAPESDERIADVICPPTRLRELTIKGYNGKRFPLWMKFFSDKTYYLTCISLLGCKNWTDLPDLAYLPLLKTLQIKDVGLVSISKLFKAASSRTEASSSSSSPRTSSSLEILKIKYCQELKSIQPDGFKNMHSLKILIMGDCPNLTISGANAELLPPKLEHLSIGPCENLEIPILNSLLNAHSLKYLSFENCTTITTLPSTDVFATLTVLTSLKIKSCTALESLGGLEAAPSLHSLTIFGCNQLIRVSSSQLQSNGYTNQVGTRNTNSMSMLKFLNIDTESLMSIKPLRKLTTVEEIKIVNALNANPWQDLEVTMRSLKRLYLCNATWVVSLPRFLTSLQSLHICGCDAAFLQQHQNGAWSTIGSVEFCKDQCSYQKLFMSDLEFDRSDLA</sequence>